<keyword evidence="2" id="KW-1185">Reference proteome</keyword>
<protein>
    <submittedName>
        <fullName evidence="1">Uncharacterized protein</fullName>
    </submittedName>
</protein>
<name>A0AAV8V618_9CUCU</name>
<gene>
    <name evidence="1" type="ORF">NQ315_008937</name>
</gene>
<sequence length="87" mass="9884">MVRNLLTPLRAPGGYGGGEPAAIWRASFLLLVRHLHIMIEVLSISLDFFAPMNALHSGLIKWMNLLNNYKNMDTLSWIFNNTSQNQK</sequence>
<evidence type="ECO:0000313" key="1">
    <source>
        <dbReference type="EMBL" id="KAJ8909371.1"/>
    </source>
</evidence>
<organism evidence="1 2">
    <name type="scientific">Exocentrus adspersus</name>
    <dbReference type="NCBI Taxonomy" id="1586481"/>
    <lineage>
        <taxon>Eukaryota</taxon>
        <taxon>Metazoa</taxon>
        <taxon>Ecdysozoa</taxon>
        <taxon>Arthropoda</taxon>
        <taxon>Hexapoda</taxon>
        <taxon>Insecta</taxon>
        <taxon>Pterygota</taxon>
        <taxon>Neoptera</taxon>
        <taxon>Endopterygota</taxon>
        <taxon>Coleoptera</taxon>
        <taxon>Polyphaga</taxon>
        <taxon>Cucujiformia</taxon>
        <taxon>Chrysomeloidea</taxon>
        <taxon>Cerambycidae</taxon>
        <taxon>Lamiinae</taxon>
        <taxon>Acanthocinini</taxon>
        <taxon>Exocentrus</taxon>
    </lineage>
</organism>
<accession>A0AAV8V618</accession>
<reference evidence="1 2" key="1">
    <citation type="journal article" date="2023" name="Insect Mol. Biol.">
        <title>Genome sequencing provides insights into the evolution of gene families encoding plant cell wall-degrading enzymes in longhorned beetles.</title>
        <authorList>
            <person name="Shin N.R."/>
            <person name="Okamura Y."/>
            <person name="Kirsch R."/>
            <person name="Pauchet Y."/>
        </authorList>
    </citation>
    <scope>NUCLEOTIDE SEQUENCE [LARGE SCALE GENOMIC DNA]</scope>
    <source>
        <strain evidence="1">EAD_L_NR</strain>
    </source>
</reference>
<dbReference type="AlphaFoldDB" id="A0AAV8V618"/>
<proteinExistence type="predicted"/>
<comment type="caution">
    <text evidence="1">The sequence shown here is derived from an EMBL/GenBank/DDBJ whole genome shotgun (WGS) entry which is preliminary data.</text>
</comment>
<dbReference type="Proteomes" id="UP001159042">
    <property type="component" value="Unassembled WGS sequence"/>
</dbReference>
<evidence type="ECO:0000313" key="2">
    <source>
        <dbReference type="Proteomes" id="UP001159042"/>
    </source>
</evidence>
<dbReference type="EMBL" id="JANEYG010000601">
    <property type="protein sequence ID" value="KAJ8909371.1"/>
    <property type="molecule type" value="Genomic_DNA"/>
</dbReference>